<name>A0A1W2E2Y5_9BACT</name>
<feature type="domain" description="HipA N-terminal subdomain 1" evidence="1">
    <location>
        <begin position="9"/>
        <end position="86"/>
    </location>
</feature>
<keyword evidence="3" id="KW-1185">Reference proteome</keyword>
<evidence type="ECO:0000313" key="2">
    <source>
        <dbReference type="EMBL" id="SMD04184.1"/>
    </source>
</evidence>
<evidence type="ECO:0000313" key="3">
    <source>
        <dbReference type="Proteomes" id="UP000192418"/>
    </source>
</evidence>
<gene>
    <name evidence="2" type="ORF">SAMN02746065_12359</name>
</gene>
<keyword evidence="2" id="KW-0418">Kinase</keyword>
<dbReference type="STRING" id="1121400.SAMN02746065_12359"/>
<organism evidence="2 3">
    <name type="scientific">Desulfocicer vacuolatum DSM 3385</name>
    <dbReference type="NCBI Taxonomy" id="1121400"/>
    <lineage>
        <taxon>Bacteria</taxon>
        <taxon>Pseudomonadati</taxon>
        <taxon>Thermodesulfobacteriota</taxon>
        <taxon>Desulfobacteria</taxon>
        <taxon>Desulfobacterales</taxon>
        <taxon>Desulfobacteraceae</taxon>
        <taxon>Desulfocicer</taxon>
    </lineage>
</organism>
<dbReference type="Pfam" id="PF13657">
    <property type="entry name" value="Couple_hipA"/>
    <property type="match status" value="1"/>
</dbReference>
<dbReference type="OrthoDB" id="9805913at2"/>
<protein>
    <submittedName>
        <fullName evidence="2">Serine/threonine-protein kinase HipA</fullName>
    </submittedName>
</protein>
<dbReference type="GO" id="GO:0016301">
    <property type="term" value="F:kinase activity"/>
    <property type="evidence" value="ECO:0007669"/>
    <property type="project" value="UniProtKB-KW"/>
</dbReference>
<evidence type="ECO:0000259" key="1">
    <source>
        <dbReference type="Pfam" id="PF13657"/>
    </source>
</evidence>
<dbReference type="RefSeq" id="WP_084071223.1">
    <property type="nucleotide sequence ID" value="NZ_FWXY01000023.1"/>
</dbReference>
<accession>A0A1W2E2Y5</accession>
<dbReference type="Proteomes" id="UP000192418">
    <property type="component" value="Unassembled WGS sequence"/>
</dbReference>
<reference evidence="2 3" key="1">
    <citation type="submission" date="2017-04" db="EMBL/GenBank/DDBJ databases">
        <authorList>
            <person name="Afonso C.L."/>
            <person name="Miller P.J."/>
            <person name="Scott M.A."/>
            <person name="Spackman E."/>
            <person name="Goraichik I."/>
            <person name="Dimitrov K.M."/>
            <person name="Suarez D.L."/>
            <person name="Swayne D.E."/>
        </authorList>
    </citation>
    <scope>NUCLEOTIDE SEQUENCE [LARGE SCALE GENOMIC DNA]</scope>
    <source>
        <strain evidence="2 3">DSM 3385</strain>
    </source>
</reference>
<dbReference type="InterPro" id="IPR017508">
    <property type="entry name" value="HipA_N1"/>
</dbReference>
<keyword evidence="2" id="KW-0808">Transferase</keyword>
<proteinExistence type="predicted"/>
<dbReference type="EMBL" id="FWXY01000023">
    <property type="protein sequence ID" value="SMD04184.1"/>
    <property type="molecule type" value="Genomic_DNA"/>
</dbReference>
<sequence length="96" mass="10471">MEPITTASIKIGGDTAGYVAWDKSNTCATFEYDPQFLKKGIDLAPLTMGLRDAREGTSWSFPNIDSITFHGLPGLLASSLPDNFGNKFCRIVRRSA</sequence>
<dbReference type="AlphaFoldDB" id="A0A1W2E2Y5"/>